<keyword evidence="1" id="KW-0812">Transmembrane</keyword>
<dbReference type="GeneID" id="65548405"/>
<comment type="caution">
    <text evidence="3">The sequence shown here is derived from an EMBL/GenBank/DDBJ whole genome shotgun (WGS) entry which is preliminary data.</text>
</comment>
<dbReference type="Proteomes" id="UP001196379">
    <property type="component" value="Unassembled WGS sequence"/>
</dbReference>
<evidence type="ECO:0000313" key="3">
    <source>
        <dbReference type="EMBL" id="MBV6546207.1"/>
    </source>
</evidence>
<gene>
    <name evidence="2" type="ORF">HT657_02410</name>
    <name evidence="3" type="ORF">HT672_02685</name>
</gene>
<dbReference type="AlphaFoldDB" id="A0A949WNN4"/>
<dbReference type="EMBL" id="JABULY010000001">
    <property type="protein sequence ID" value="MBV6531009.1"/>
    <property type="molecule type" value="Genomic_DNA"/>
</dbReference>
<evidence type="ECO:0000313" key="5">
    <source>
        <dbReference type="Proteomes" id="UP001196379"/>
    </source>
</evidence>
<evidence type="ECO:0000313" key="4">
    <source>
        <dbReference type="Proteomes" id="UP000732858"/>
    </source>
</evidence>
<feature type="transmembrane region" description="Helical" evidence="1">
    <location>
        <begin position="218"/>
        <end position="239"/>
    </location>
</feature>
<keyword evidence="5" id="KW-1185">Reference proteome</keyword>
<dbReference type="Proteomes" id="UP000732858">
    <property type="component" value="Unassembled WGS sequence"/>
</dbReference>
<dbReference type="EMBL" id="JABUMC010000003">
    <property type="protein sequence ID" value="MBV6546207.1"/>
    <property type="molecule type" value="Genomic_DNA"/>
</dbReference>
<evidence type="ECO:0000313" key="2">
    <source>
        <dbReference type="EMBL" id="MBV6531009.1"/>
    </source>
</evidence>
<accession>A0A949WNN4</accession>
<reference evidence="3 5" key="1">
    <citation type="journal article" date="2021" name="Mol. Ecol.">
        <title>Polar bear-adapted Ursidibacter maritimus are remarkably conserved after generations in captivity.</title>
        <authorList>
            <person name="Espinosa-Gongora C."/>
            <person name="Hansen M.J."/>
            <person name="Bertelsen M.F."/>
            <person name="Bojesen A.M."/>
        </authorList>
    </citation>
    <scope>NUCLEOTIDE SEQUENCE</scope>
    <source>
        <strain evidence="3">Pb43105x</strain>
        <strain evidence="2 5">Pb43106</strain>
    </source>
</reference>
<feature type="transmembrane region" description="Helical" evidence="1">
    <location>
        <begin position="140"/>
        <end position="166"/>
    </location>
</feature>
<keyword evidence="1" id="KW-0472">Membrane</keyword>
<keyword evidence="1" id="KW-1133">Transmembrane helix</keyword>
<feature type="transmembrane region" description="Helical" evidence="1">
    <location>
        <begin position="61"/>
        <end position="86"/>
    </location>
</feature>
<proteinExistence type="predicted"/>
<feature type="transmembrane region" description="Helical" evidence="1">
    <location>
        <begin position="187"/>
        <end position="212"/>
    </location>
</feature>
<dbReference type="OrthoDB" id="5689171at2"/>
<sequence>MPINFLGLLQDSWNFMRNQPNFTLFGVGLLLVLQLASFYFMPPVQLSEQELKSPEALQSVLSAQFYPTLISGIISVFVNVLLILNIKSISKGEYQHFFQNIVATLQKLPAVIVLSLVMVVPLSVAIAFGGTAAQAGNVAIMILPLMIAGLFIFIKLCLVVYAYLIEEPQLSVTQTIKHTWQLSRGKMLVIFLFCILSYFIPSALGSLFSGIAGSLGVIISYFVSAVLNLFFVIFSFRFYQIFRTLPQR</sequence>
<feature type="transmembrane region" description="Helical" evidence="1">
    <location>
        <begin position="21"/>
        <end position="41"/>
    </location>
</feature>
<name>A0A949WNN4_9PAST</name>
<protein>
    <recommendedName>
        <fullName evidence="6">Glycerophosphoryl diester phosphodiesterase membrane domain-containing protein</fullName>
    </recommendedName>
</protein>
<organism evidence="3 4">
    <name type="scientific">Ursidibacter maritimus</name>
    <dbReference type="NCBI Taxonomy" id="1331689"/>
    <lineage>
        <taxon>Bacteria</taxon>
        <taxon>Pseudomonadati</taxon>
        <taxon>Pseudomonadota</taxon>
        <taxon>Gammaproteobacteria</taxon>
        <taxon>Pasteurellales</taxon>
        <taxon>Pasteurellaceae</taxon>
        <taxon>Ursidibacter</taxon>
    </lineage>
</organism>
<evidence type="ECO:0000256" key="1">
    <source>
        <dbReference type="SAM" id="Phobius"/>
    </source>
</evidence>
<dbReference type="RefSeq" id="WP_157402593.1">
    <property type="nucleotide sequence ID" value="NZ_JABULY010000001.1"/>
</dbReference>
<feature type="transmembrane region" description="Helical" evidence="1">
    <location>
        <begin position="107"/>
        <end position="128"/>
    </location>
</feature>
<evidence type="ECO:0008006" key="6">
    <source>
        <dbReference type="Google" id="ProtNLM"/>
    </source>
</evidence>